<dbReference type="InterPro" id="IPR036249">
    <property type="entry name" value="Thioredoxin-like_sf"/>
</dbReference>
<dbReference type="Gene3D" id="3.40.30.10">
    <property type="entry name" value="Glutaredoxin"/>
    <property type="match status" value="1"/>
</dbReference>
<dbReference type="AlphaFoldDB" id="A0A7V0Q5W4"/>
<comment type="caution">
    <text evidence="1">The sequence shown here is derived from an EMBL/GenBank/DDBJ whole genome shotgun (WGS) entry which is preliminary data.</text>
</comment>
<sequence length="76" mass="9112">RSKKQVVKFKEAYKINYPVAMATREIVKAYSNIYRIMYIPITFIIDKNGNVYDIYVGYKPKEDFERILLKLLNEKD</sequence>
<feature type="non-terminal residue" evidence="1">
    <location>
        <position position="1"/>
    </location>
</feature>
<organism evidence="1">
    <name type="scientific">candidate division WOR-3 bacterium</name>
    <dbReference type="NCBI Taxonomy" id="2052148"/>
    <lineage>
        <taxon>Bacteria</taxon>
        <taxon>Bacteria division WOR-3</taxon>
    </lineage>
</organism>
<protein>
    <submittedName>
        <fullName evidence="1">Redoxin domain-containing protein</fullName>
    </submittedName>
</protein>
<evidence type="ECO:0000313" key="1">
    <source>
        <dbReference type="EMBL" id="HDL60338.1"/>
    </source>
</evidence>
<gene>
    <name evidence="1" type="ORF">ENH14_02660</name>
</gene>
<dbReference type="SUPFAM" id="SSF52833">
    <property type="entry name" value="Thioredoxin-like"/>
    <property type="match status" value="1"/>
</dbReference>
<dbReference type="Proteomes" id="UP000886381">
    <property type="component" value="Unassembled WGS sequence"/>
</dbReference>
<reference evidence="1" key="1">
    <citation type="journal article" date="2020" name="mSystems">
        <title>Genome- and Community-Level Interaction Insights into Carbon Utilization and Element Cycling Functions of Hydrothermarchaeota in Hydrothermal Sediment.</title>
        <authorList>
            <person name="Zhou Z."/>
            <person name="Liu Y."/>
            <person name="Xu W."/>
            <person name="Pan J."/>
            <person name="Luo Z.H."/>
            <person name="Li M."/>
        </authorList>
    </citation>
    <scope>NUCLEOTIDE SEQUENCE [LARGE SCALE GENOMIC DNA]</scope>
    <source>
        <strain evidence="1">HyVt-28</strain>
    </source>
</reference>
<accession>A0A7V0Q5W4</accession>
<proteinExistence type="predicted"/>
<name>A0A7V0Q5W4_UNCW3</name>
<dbReference type="EMBL" id="DRDR01000113">
    <property type="protein sequence ID" value="HDL60338.1"/>
    <property type="molecule type" value="Genomic_DNA"/>
</dbReference>